<feature type="compositionally biased region" description="Basic and acidic residues" evidence="1">
    <location>
        <begin position="1"/>
        <end position="12"/>
    </location>
</feature>
<comment type="caution">
    <text evidence="2">The sequence shown here is derived from an EMBL/GenBank/DDBJ whole genome shotgun (WGS) entry which is preliminary data.</text>
</comment>
<protein>
    <submittedName>
        <fullName evidence="2">Uncharacterized protein</fullName>
    </submittedName>
</protein>
<proteinExistence type="predicted"/>
<reference evidence="2 3" key="1">
    <citation type="journal article" date="2024" name="Plant Biotechnol. J.">
        <title>Dendrobium thyrsiflorum genome and its molecular insights into genes involved in important horticultural traits.</title>
        <authorList>
            <person name="Chen B."/>
            <person name="Wang J.Y."/>
            <person name="Zheng P.J."/>
            <person name="Li K.L."/>
            <person name="Liang Y.M."/>
            <person name="Chen X.F."/>
            <person name="Zhang C."/>
            <person name="Zhao X."/>
            <person name="He X."/>
            <person name="Zhang G.Q."/>
            <person name="Liu Z.J."/>
            <person name="Xu Q."/>
        </authorList>
    </citation>
    <scope>NUCLEOTIDE SEQUENCE [LARGE SCALE GENOMIC DNA]</scope>
    <source>
        <strain evidence="2">GZMU011</strain>
    </source>
</reference>
<dbReference type="Proteomes" id="UP001552299">
    <property type="component" value="Unassembled WGS sequence"/>
</dbReference>
<dbReference type="AlphaFoldDB" id="A0ABD0V7E6"/>
<evidence type="ECO:0000313" key="2">
    <source>
        <dbReference type="EMBL" id="KAL0920889.1"/>
    </source>
</evidence>
<evidence type="ECO:0000313" key="3">
    <source>
        <dbReference type="Proteomes" id="UP001552299"/>
    </source>
</evidence>
<feature type="region of interest" description="Disordered" evidence="1">
    <location>
        <begin position="1"/>
        <end position="28"/>
    </location>
</feature>
<organism evidence="2 3">
    <name type="scientific">Dendrobium thyrsiflorum</name>
    <name type="common">Pinecone-like raceme dendrobium</name>
    <name type="synonym">Orchid</name>
    <dbReference type="NCBI Taxonomy" id="117978"/>
    <lineage>
        <taxon>Eukaryota</taxon>
        <taxon>Viridiplantae</taxon>
        <taxon>Streptophyta</taxon>
        <taxon>Embryophyta</taxon>
        <taxon>Tracheophyta</taxon>
        <taxon>Spermatophyta</taxon>
        <taxon>Magnoliopsida</taxon>
        <taxon>Liliopsida</taxon>
        <taxon>Asparagales</taxon>
        <taxon>Orchidaceae</taxon>
        <taxon>Epidendroideae</taxon>
        <taxon>Malaxideae</taxon>
        <taxon>Dendrobiinae</taxon>
        <taxon>Dendrobium</taxon>
    </lineage>
</organism>
<gene>
    <name evidence="2" type="ORF">M5K25_007905</name>
</gene>
<evidence type="ECO:0000256" key="1">
    <source>
        <dbReference type="SAM" id="MobiDB-lite"/>
    </source>
</evidence>
<accession>A0ABD0V7E6</accession>
<keyword evidence="3" id="KW-1185">Reference proteome</keyword>
<name>A0ABD0V7E6_DENTH</name>
<sequence length="71" mass="8355">MSTAATRREEATKSPSLPFSKRKKLSNTHTLNRRSFPLLVPSMLHTKYHFAKRIARVRPDRRYLSNETIRT</sequence>
<dbReference type="EMBL" id="JANQDX010000007">
    <property type="protein sequence ID" value="KAL0920889.1"/>
    <property type="molecule type" value="Genomic_DNA"/>
</dbReference>